<organism evidence="2 3">
    <name type="scientific">Coniella lustricola</name>
    <dbReference type="NCBI Taxonomy" id="2025994"/>
    <lineage>
        <taxon>Eukaryota</taxon>
        <taxon>Fungi</taxon>
        <taxon>Dikarya</taxon>
        <taxon>Ascomycota</taxon>
        <taxon>Pezizomycotina</taxon>
        <taxon>Sordariomycetes</taxon>
        <taxon>Sordariomycetidae</taxon>
        <taxon>Diaporthales</taxon>
        <taxon>Schizoparmaceae</taxon>
        <taxon>Coniella</taxon>
    </lineage>
</organism>
<feature type="compositionally biased region" description="Basic and acidic residues" evidence="1">
    <location>
        <begin position="100"/>
        <end position="112"/>
    </location>
</feature>
<reference evidence="2 3" key="1">
    <citation type="journal article" date="2018" name="Mycol. Prog.">
        <title>Coniella lustricola, a new species from submerged detritus.</title>
        <authorList>
            <person name="Raudabaugh D.B."/>
            <person name="Iturriaga T."/>
            <person name="Carver A."/>
            <person name="Mondo S."/>
            <person name="Pangilinan J."/>
            <person name="Lipzen A."/>
            <person name="He G."/>
            <person name="Amirebrahimi M."/>
            <person name="Grigoriev I.V."/>
            <person name="Miller A.N."/>
        </authorList>
    </citation>
    <scope>NUCLEOTIDE SEQUENCE [LARGE SCALE GENOMIC DNA]</scope>
    <source>
        <strain evidence="2 3">B22-T-1</strain>
    </source>
</reference>
<sequence>MTALSFCRIRPPSNNSMKPSPTFSSSISTHFLYHFNPPPPPGPCQQHPPASRPPHFSQQLGASEGPFPACQCAVQCTFSRPAHTAERALSLSRIDCNDQHAKASKQASKEAKANSQRLDRRHRLRGALARTAAGPGPSQPIRRLLSCPRCSTRSKSVRYAQQEAATAAIAGLVRAVSRLTKFKSCGLGSTIHAPKQAVSRHRRRVDWIRFCFAESTRQRVMKRHASLLALALLVP</sequence>
<proteinExistence type="predicted"/>
<dbReference type="AlphaFoldDB" id="A0A2T2ZWM0"/>
<feature type="region of interest" description="Disordered" evidence="1">
    <location>
        <begin position="100"/>
        <end position="120"/>
    </location>
</feature>
<evidence type="ECO:0000313" key="3">
    <source>
        <dbReference type="Proteomes" id="UP000241462"/>
    </source>
</evidence>
<accession>A0A2T2ZWM0</accession>
<dbReference type="EMBL" id="KZ678602">
    <property type="protein sequence ID" value="PSR78525.1"/>
    <property type="molecule type" value="Genomic_DNA"/>
</dbReference>
<dbReference type="Proteomes" id="UP000241462">
    <property type="component" value="Unassembled WGS sequence"/>
</dbReference>
<dbReference type="InParanoid" id="A0A2T2ZWM0"/>
<evidence type="ECO:0000256" key="1">
    <source>
        <dbReference type="SAM" id="MobiDB-lite"/>
    </source>
</evidence>
<feature type="region of interest" description="Disordered" evidence="1">
    <location>
        <begin position="34"/>
        <end position="60"/>
    </location>
</feature>
<evidence type="ECO:0000313" key="2">
    <source>
        <dbReference type="EMBL" id="PSR78525.1"/>
    </source>
</evidence>
<protein>
    <submittedName>
        <fullName evidence="2">Uncharacterized protein</fullName>
    </submittedName>
</protein>
<name>A0A2T2ZWM0_9PEZI</name>
<keyword evidence="3" id="KW-1185">Reference proteome</keyword>
<gene>
    <name evidence="2" type="ORF">BD289DRAFT_396960</name>
</gene>